<dbReference type="SMART" id="SM00079">
    <property type="entry name" value="PBPe"/>
    <property type="match status" value="1"/>
</dbReference>
<sequence>MKKNLLLTGVLGASMLALAACGDDEAGTDEEPAEEPAADVEDEDDEVDAEADDTDADDDDAEAAAGDGDDVYADVAGETYTIATDNAFVPFAFMDLESDEMSGFDIELMTALAEEIGFTPNFQAMEFSGALAGIQSGSYDAAINAMSITEERKETIDFSDPYYLDAGIIFAVHESNTDEWSSFEDLDVEGVTISTVQGTTSHEFLDENLENATVQTYPEIADAYMNVIQGHNDAVLYDEPNVAYTIEQAQDQLVMIGDTLLADDYGIGLPQGHDLLEPLNHALEVLQENGTYDDLYEEYFGERPFGT</sequence>
<feature type="region of interest" description="Disordered" evidence="5">
    <location>
        <begin position="22"/>
        <end position="69"/>
    </location>
</feature>
<dbReference type="Proteomes" id="UP000741863">
    <property type="component" value="Unassembled WGS sequence"/>
</dbReference>
<dbReference type="PANTHER" id="PTHR35936:SF38">
    <property type="entry name" value="GLUTAMINE-BINDING PERIPLASMIC PROTEIN"/>
    <property type="match status" value="1"/>
</dbReference>
<accession>A0ABS2P8I8</accession>
<protein>
    <submittedName>
        <fullName evidence="9">Glutamine transport system substrate-binding protein</fullName>
    </submittedName>
</protein>
<keyword evidence="10" id="KW-1185">Reference proteome</keyword>
<evidence type="ECO:0000256" key="3">
    <source>
        <dbReference type="ARBA" id="ARBA00022729"/>
    </source>
</evidence>
<evidence type="ECO:0000259" key="8">
    <source>
        <dbReference type="SMART" id="SM00079"/>
    </source>
</evidence>
<dbReference type="PROSITE" id="PS01039">
    <property type="entry name" value="SBP_BACTERIAL_3"/>
    <property type="match status" value="1"/>
</dbReference>
<organism evidence="9 10">
    <name type="scientific">Geomicrobium sediminis</name>
    <dbReference type="NCBI Taxonomy" id="1347788"/>
    <lineage>
        <taxon>Bacteria</taxon>
        <taxon>Bacillati</taxon>
        <taxon>Bacillota</taxon>
        <taxon>Bacilli</taxon>
        <taxon>Bacillales</taxon>
        <taxon>Geomicrobium</taxon>
    </lineage>
</organism>
<comment type="similarity">
    <text evidence="2 4">Belongs to the bacterial solute-binding protein 3 family.</text>
</comment>
<evidence type="ECO:0000313" key="10">
    <source>
        <dbReference type="Proteomes" id="UP000741863"/>
    </source>
</evidence>
<keyword evidence="3 6" id="KW-0732">Signal</keyword>
<evidence type="ECO:0000256" key="5">
    <source>
        <dbReference type="SAM" id="MobiDB-lite"/>
    </source>
</evidence>
<feature type="signal peptide" evidence="6">
    <location>
        <begin position="1"/>
        <end position="19"/>
    </location>
</feature>
<name>A0ABS2P8I8_9BACL</name>
<comment type="caution">
    <text evidence="9">The sequence shown here is derived from an EMBL/GenBank/DDBJ whole genome shotgun (WGS) entry which is preliminary data.</text>
</comment>
<gene>
    <name evidence="9" type="ORF">JOD17_000711</name>
</gene>
<reference evidence="9 10" key="1">
    <citation type="submission" date="2021-01" db="EMBL/GenBank/DDBJ databases">
        <title>Genomic Encyclopedia of Type Strains, Phase IV (KMG-IV): sequencing the most valuable type-strain genomes for metagenomic binning, comparative biology and taxonomic classification.</title>
        <authorList>
            <person name="Goeker M."/>
        </authorList>
    </citation>
    <scope>NUCLEOTIDE SEQUENCE [LARGE SCALE GENOMIC DNA]</scope>
    <source>
        <strain evidence="9 10">DSM 25540</strain>
    </source>
</reference>
<dbReference type="RefSeq" id="WP_239575193.1">
    <property type="nucleotide sequence ID" value="NZ_JAFBEC010000002.1"/>
</dbReference>
<feature type="domain" description="Solute-binding protein family 3/N-terminal" evidence="7">
    <location>
        <begin position="79"/>
        <end position="303"/>
    </location>
</feature>
<dbReference type="PROSITE" id="PS51257">
    <property type="entry name" value="PROKAR_LIPOPROTEIN"/>
    <property type="match status" value="1"/>
</dbReference>
<evidence type="ECO:0000256" key="1">
    <source>
        <dbReference type="ARBA" id="ARBA00004196"/>
    </source>
</evidence>
<dbReference type="SMART" id="SM00062">
    <property type="entry name" value="PBPb"/>
    <property type="match status" value="1"/>
</dbReference>
<dbReference type="InterPro" id="IPR001320">
    <property type="entry name" value="Iontro_rcpt_C"/>
</dbReference>
<dbReference type="InterPro" id="IPR018313">
    <property type="entry name" value="SBP_3_CS"/>
</dbReference>
<dbReference type="InterPro" id="IPR001638">
    <property type="entry name" value="Solute-binding_3/MltF_N"/>
</dbReference>
<feature type="domain" description="Ionotropic glutamate receptor C-terminal" evidence="8">
    <location>
        <begin position="79"/>
        <end position="302"/>
    </location>
</feature>
<dbReference type="EMBL" id="JAFBEC010000002">
    <property type="protein sequence ID" value="MBM7631619.1"/>
    <property type="molecule type" value="Genomic_DNA"/>
</dbReference>
<evidence type="ECO:0000256" key="6">
    <source>
        <dbReference type="SAM" id="SignalP"/>
    </source>
</evidence>
<dbReference type="Gene3D" id="3.40.190.10">
    <property type="entry name" value="Periplasmic binding protein-like II"/>
    <property type="match status" value="2"/>
</dbReference>
<proteinExistence type="inferred from homology"/>
<dbReference type="PANTHER" id="PTHR35936">
    <property type="entry name" value="MEMBRANE-BOUND LYTIC MUREIN TRANSGLYCOSYLASE F"/>
    <property type="match status" value="1"/>
</dbReference>
<feature type="chain" id="PRO_5045677310" evidence="6">
    <location>
        <begin position="20"/>
        <end position="307"/>
    </location>
</feature>
<evidence type="ECO:0000256" key="4">
    <source>
        <dbReference type="RuleBase" id="RU003744"/>
    </source>
</evidence>
<evidence type="ECO:0000313" key="9">
    <source>
        <dbReference type="EMBL" id="MBM7631619.1"/>
    </source>
</evidence>
<dbReference type="SUPFAM" id="SSF53850">
    <property type="entry name" value="Periplasmic binding protein-like II"/>
    <property type="match status" value="1"/>
</dbReference>
<dbReference type="Pfam" id="PF00497">
    <property type="entry name" value="SBP_bac_3"/>
    <property type="match status" value="1"/>
</dbReference>
<comment type="subcellular location">
    <subcellularLocation>
        <location evidence="1">Cell envelope</location>
    </subcellularLocation>
</comment>
<evidence type="ECO:0000259" key="7">
    <source>
        <dbReference type="SMART" id="SM00062"/>
    </source>
</evidence>
<evidence type="ECO:0000256" key="2">
    <source>
        <dbReference type="ARBA" id="ARBA00010333"/>
    </source>
</evidence>